<dbReference type="EMBL" id="BAABAT010000031">
    <property type="protein sequence ID" value="GAA4258516.1"/>
    <property type="molecule type" value="Genomic_DNA"/>
</dbReference>
<evidence type="ECO:0000313" key="2">
    <source>
        <dbReference type="Proteomes" id="UP001500620"/>
    </source>
</evidence>
<name>A0ABP8DKS0_9ACTN</name>
<proteinExistence type="predicted"/>
<organism evidence="1 2">
    <name type="scientific">Dactylosporangium darangshiense</name>
    <dbReference type="NCBI Taxonomy" id="579108"/>
    <lineage>
        <taxon>Bacteria</taxon>
        <taxon>Bacillati</taxon>
        <taxon>Actinomycetota</taxon>
        <taxon>Actinomycetes</taxon>
        <taxon>Micromonosporales</taxon>
        <taxon>Micromonosporaceae</taxon>
        <taxon>Dactylosporangium</taxon>
    </lineage>
</organism>
<keyword evidence="2" id="KW-1185">Reference proteome</keyword>
<evidence type="ECO:0000313" key="1">
    <source>
        <dbReference type="EMBL" id="GAA4258516.1"/>
    </source>
</evidence>
<dbReference type="RefSeq" id="WP_345135442.1">
    <property type="nucleotide sequence ID" value="NZ_BAABAT010000031.1"/>
</dbReference>
<protein>
    <submittedName>
        <fullName evidence="1">DUF6493 family protein</fullName>
    </submittedName>
</protein>
<reference evidence="2" key="1">
    <citation type="journal article" date="2019" name="Int. J. Syst. Evol. Microbiol.">
        <title>The Global Catalogue of Microorganisms (GCM) 10K type strain sequencing project: providing services to taxonomists for standard genome sequencing and annotation.</title>
        <authorList>
            <consortium name="The Broad Institute Genomics Platform"/>
            <consortium name="The Broad Institute Genome Sequencing Center for Infectious Disease"/>
            <person name="Wu L."/>
            <person name="Ma J."/>
        </authorList>
    </citation>
    <scope>NUCLEOTIDE SEQUENCE [LARGE SCALE GENOMIC DNA]</scope>
    <source>
        <strain evidence="2">JCM 17441</strain>
    </source>
</reference>
<gene>
    <name evidence="1" type="ORF">GCM10022255_079510</name>
</gene>
<comment type="caution">
    <text evidence="1">The sequence shown here is derived from an EMBL/GenBank/DDBJ whole genome shotgun (WGS) entry which is preliminary data.</text>
</comment>
<accession>A0ABP8DKS0</accession>
<sequence>MDELWGPARERIDGGDLDGLADVLAAATPVGRAALVAVLEAYEPPTDTVPEGIEAMRAYLGNPDSHLWDPGSGRERWQLTHAAQQQAHRINQTRRAAKAMAIAAGLARAGDVVKAANRRWPAEPLPLSAEAAGPLLRIRGAAWCATVGRGLAKRARSGSAPWALTEALLRAGGEDLPDEPAAVAEYVRLWRGQPLADILAEDPWFPRALPYIFDDDRVAEAFGDVYAGPAWRPALLELTATERLPRETLIAGCLRRLATGGRPGLLAPFLSLLGDLAPTADELAAHRGQLVGLLAAPGSTVAGFAHTGLIAVHGVRPLEPLELADVTAAMLIRPEKKLVRAHVAWLRRLPLDDLLPDLAEALADGVQHPAPDLAGLVLDLVEPRLSRLPAGTRERMLAEVPAMEGEIGERLAALLGVAPAAPEAGPALVADLPGAMPPPLDLDDLVMELPAWLADHVDPLRHELVLDGLVRAARGDREATARALASVQPAWQGLLPSVVGAAAGQPVVDPRQLSARGWQPLTLFVNSRTAELARRLDCDPPAALLAFPATTAGHVDPGRVLSLLAAAERDGWAPGHADLTQALLRLPREIDPAVGKSAARLRSAAGRTFAEWVGREPSDPAVWIEDAPLRGVGPAVRLACLEVGTLPEEIADTRAARERVIYGRPAHDIVLWPMITPSHREIAAAHLTPQVADRTDSGNLGTAVLAGLTAAGGPHGPATALVLAYTLANHRTDVRLAAADALLALAARPGFDGTATGEQIAALVTSGRTVLRRVVAPLTEAMRGGAHRAVAEVTAAALPALQAGPKRQGLPDLVRLDEAARKRRTT</sequence>
<dbReference type="Proteomes" id="UP001500620">
    <property type="component" value="Unassembled WGS sequence"/>
</dbReference>